<dbReference type="PANTHER" id="PTHR36454:SF1">
    <property type="entry name" value="DUF1015 DOMAIN-CONTAINING PROTEIN"/>
    <property type="match status" value="1"/>
</dbReference>
<organism evidence="1">
    <name type="scientific">freshwater metagenome</name>
    <dbReference type="NCBI Taxonomy" id="449393"/>
    <lineage>
        <taxon>unclassified sequences</taxon>
        <taxon>metagenomes</taxon>
        <taxon>ecological metagenomes</taxon>
    </lineage>
</organism>
<name>A0A6J7RUE7_9ZZZZ</name>
<dbReference type="InterPro" id="IPR008323">
    <property type="entry name" value="UCP033563"/>
</dbReference>
<sequence length="404" mass="44126">MPHFEPFSALRYTNAQTELFALSSPPYDVLSADDRAHYGEQSPWNIVHVDCPLDADGPERYQKAATDIQDWISSKVLTQDPTPSYTLYRMSFRDSTGKDRHTVGVIGALEVVDVGAGGVLPHEQTTPKAKTDRLDLTRATQCNLSPVWGLSLCSGLTQVLLAPGEFMGEMTDEDGVVHRVERVTETDRIDAIRSAIASAPVVIADGHHRYAISRTYRDEMRSADSQLAPAAGLTMTYVAELVEEQLSIAAIHRLIAAVSPSQMEEILSEFYTRVSVSTLSENTLTLMNSEKAICLVRPDGSTTLFTEKTEKFAEVRALDSARLEHAITTALGSLDAAGISYQHGTHEVLDALKAGNAQCAVLIRPVSLAEIRRTADEGLLMPPKSTFFTPKLRTGLAMRPLAVN</sequence>
<gene>
    <name evidence="1" type="ORF">UFOPK4098_01646</name>
    <name evidence="2" type="ORF">UFOPK4347_00325</name>
</gene>
<dbReference type="PANTHER" id="PTHR36454">
    <property type="entry name" value="LMO2823 PROTEIN"/>
    <property type="match status" value="1"/>
</dbReference>
<protein>
    <submittedName>
        <fullName evidence="1">Unannotated protein</fullName>
    </submittedName>
</protein>
<dbReference type="AlphaFoldDB" id="A0A6J7RUE7"/>
<reference evidence="1" key="1">
    <citation type="submission" date="2020-05" db="EMBL/GenBank/DDBJ databases">
        <authorList>
            <person name="Chiriac C."/>
            <person name="Salcher M."/>
            <person name="Ghai R."/>
            <person name="Kavagutti S V."/>
        </authorList>
    </citation>
    <scope>NUCLEOTIDE SEQUENCE</scope>
</reference>
<dbReference type="EMBL" id="CAFBPN010000171">
    <property type="protein sequence ID" value="CAB5032008.1"/>
    <property type="molecule type" value="Genomic_DNA"/>
</dbReference>
<proteinExistence type="predicted"/>
<dbReference type="EMBL" id="CAFBQU010000005">
    <property type="protein sequence ID" value="CAB5060897.1"/>
    <property type="molecule type" value="Genomic_DNA"/>
</dbReference>
<accession>A0A6J7RUE7</accession>
<evidence type="ECO:0000313" key="1">
    <source>
        <dbReference type="EMBL" id="CAB5032008.1"/>
    </source>
</evidence>
<evidence type="ECO:0000313" key="2">
    <source>
        <dbReference type="EMBL" id="CAB5060897.1"/>
    </source>
</evidence>
<dbReference type="Pfam" id="PF06245">
    <property type="entry name" value="DUF1015"/>
    <property type="match status" value="1"/>
</dbReference>